<dbReference type="GO" id="GO:0004252">
    <property type="term" value="F:serine-type endopeptidase activity"/>
    <property type="evidence" value="ECO:0007669"/>
    <property type="project" value="InterPro"/>
</dbReference>
<dbReference type="PROSITE" id="PS51829">
    <property type="entry name" value="P_HOMO_B"/>
    <property type="match status" value="1"/>
</dbReference>
<feature type="chain" id="PRO_5005459312" description="P/Homo B domain-containing protein" evidence="6">
    <location>
        <begin position="20"/>
        <end position="585"/>
    </location>
</feature>
<dbReference type="GO" id="GO:0006508">
    <property type="term" value="P:proteolysis"/>
    <property type="evidence" value="ECO:0007669"/>
    <property type="project" value="UniProtKB-KW"/>
</dbReference>
<proteinExistence type="predicted"/>
<organism evidence="8 9">
    <name type="scientific">Chondromyces crocatus</name>
    <dbReference type="NCBI Taxonomy" id="52"/>
    <lineage>
        <taxon>Bacteria</taxon>
        <taxon>Pseudomonadati</taxon>
        <taxon>Myxococcota</taxon>
        <taxon>Polyangia</taxon>
        <taxon>Polyangiales</taxon>
        <taxon>Polyangiaceae</taxon>
        <taxon>Chondromyces</taxon>
    </lineage>
</organism>
<evidence type="ECO:0000313" key="9">
    <source>
        <dbReference type="Proteomes" id="UP000067626"/>
    </source>
</evidence>
<evidence type="ECO:0000256" key="5">
    <source>
        <dbReference type="ARBA" id="ARBA00023157"/>
    </source>
</evidence>
<sequence>MGPMRWLVGVALCVGLSGAAGCSSSDEGLFGAGGSGGDAGSSGEGAGSSGGACSSPADCPIPLSQCDAARCTGGVCSVEQVPAGTPTRDQIPGDCRVVVCDASGGLVVQNDDTDVVDDGRVCTIESCVGGELVLTAAPLGTLCSEGGGVSCNEDGECGGGVCGDGLLGVGEECDDGNTDNADGCLATCRVARCGDGFLRAGVEQCDDGNANEGDCCSSACVPTGLCPAEQEPNDTCPPPGAPLSVTTEVTVLGAIQPAGDQDLIAFTLPLTSDVRIATFRGSTPGACDNATDTVITLLGADCSTVIATDDDGGPAYCSLLEPSTTPAMVGLPPGTYYLRVTAVNNGVIPAYSAVISVASACGNGVREGLEHCDDGNTASGDGCSAQCRAEEGFFCSSAQSPGVCAPVEFRCNDGADDDGDLSVDLADLDCALGAAMGGCAPGESLYVYRSSDVPEAIRDQSTSTSEILVGQPGAVRRAVVQLWITHTYVSDLDIYLDAPSGQTIELSTDNGGGGDNYTGTRFDSTCATPVTSGSAPFAGCFRPEQSLTLLDGQSASGPWTLRVHDDAGGDTGTLTGWSLGLCVAP</sequence>
<evidence type="ECO:0000313" key="8">
    <source>
        <dbReference type="EMBL" id="AKT39201.1"/>
    </source>
</evidence>
<dbReference type="AlphaFoldDB" id="A0A0K1EEA9"/>
<dbReference type="Pfam" id="PF13948">
    <property type="entry name" value="DUF4215"/>
    <property type="match status" value="2"/>
</dbReference>
<dbReference type="PROSITE" id="PS51257">
    <property type="entry name" value="PROKAR_LIPOPROTEIN"/>
    <property type="match status" value="1"/>
</dbReference>
<feature type="domain" description="P/Homo B" evidence="7">
    <location>
        <begin position="439"/>
        <end position="585"/>
    </location>
</feature>
<reference evidence="8 9" key="1">
    <citation type="submission" date="2015-07" db="EMBL/GenBank/DDBJ databases">
        <title>Genome analysis of myxobacterium Chondromyces crocatus Cm c5 reveals a high potential for natural compound synthesis and the genetic basis for the loss of fruiting body formation.</title>
        <authorList>
            <person name="Zaburannyi N."/>
            <person name="Bunk B."/>
            <person name="Maier J."/>
            <person name="Overmann J."/>
            <person name="Mueller R."/>
        </authorList>
    </citation>
    <scope>NUCLEOTIDE SEQUENCE [LARGE SCALE GENOMIC DNA]</scope>
    <source>
        <strain evidence="8 9">Cm c5</strain>
    </source>
</reference>
<dbReference type="Pfam" id="PF01483">
    <property type="entry name" value="P_proprotein"/>
    <property type="match status" value="1"/>
</dbReference>
<evidence type="ECO:0000256" key="3">
    <source>
        <dbReference type="ARBA" id="ARBA00022737"/>
    </source>
</evidence>
<dbReference type="EMBL" id="CP012159">
    <property type="protein sequence ID" value="AKT39201.1"/>
    <property type="molecule type" value="Genomic_DNA"/>
</dbReference>
<dbReference type="Proteomes" id="UP000067626">
    <property type="component" value="Chromosome"/>
</dbReference>
<evidence type="ECO:0000259" key="7">
    <source>
        <dbReference type="PROSITE" id="PS51829"/>
    </source>
</evidence>
<name>A0A0K1EEA9_CHOCO</name>
<dbReference type="Gene3D" id="2.60.120.380">
    <property type="match status" value="1"/>
</dbReference>
<evidence type="ECO:0000256" key="2">
    <source>
        <dbReference type="ARBA" id="ARBA00022729"/>
    </source>
</evidence>
<accession>A0A0K1EEA9</accession>
<dbReference type="PANTHER" id="PTHR38934:SF6">
    <property type="entry name" value="CHROMOSOME UNDETERMINED SCAFFOLD_176, WHOLE GENOME SHOTGUN SEQUENCE"/>
    <property type="match status" value="1"/>
</dbReference>
<keyword evidence="5" id="KW-1015">Disulfide bond</keyword>
<dbReference type="PANTHER" id="PTHR38934">
    <property type="entry name" value="HYPHALLY REGULATED CELL WALL PROTEIN 1"/>
    <property type="match status" value="1"/>
</dbReference>
<gene>
    <name evidence="8" type="ORF">CMC5_033500</name>
</gene>
<keyword evidence="2 6" id="KW-0732">Signal</keyword>
<dbReference type="NCBIfam" id="TIGR02232">
    <property type="entry name" value="myxo_disulf_rpt"/>
    <property type="match status" value="3"/>
</dbReference>
<evidence type="ECO:0000256" key="4">
    <source>
        <dbReference type="ARBA" id="ARBA00022801"/>
    </source>
</evidence>
<dbReference type="InterPro" id="IPR002884">
    <property type="entry name" value="P_dom"/>
</dbReference>
<keyword evidence="9" id="KW-1185">Reference proteome</keyword>
<keyword evidence="1" id="KW-0645">Protease</keyword>
<dbReference type="InterPro" id="IPR008979">
    <property type="entry name" value="Galactose-bd-like_sf"/>
</dbReference>
<dbReference type="STRING" id="52.CMC5_033500"/>
<dbReference type="KEGG" id="ccro:CMC5_033500"/>
<evidence type="ECO:0000256" key="1">
    <source>
        <dbReference type="ARBA" id="ARBA00022670"/>
    </source>
</evidence>
<protein>
    <recommendedName>
        <fullName evidence="7">P/Homo B domain-containing protein</fullName>
    </recommendedName>
</protein>
<keyword evidence="3" id="KW-0677">Repeat</keyword>
<feature type="signal peptide" evidence="6">
    <location>
        <begin position="1"/>
        <end position="19"/>
    </location>
</feature>
<evidence type="ECO:0000256" key="6">
    <source>
        <dbReference type="SAM" id="SignalP"/>
    </source>
</evidence>
<dbReference type="InterPro" id="IPR011936">
    <property type="entry name" value="Myxo_disulph_rpt"/>
</dbReference>
<dbReference type="SUPFAM" id="SSF49785">
    <property type="entry name" value="Galactose-binding domain-like"/>
    <property type="match status" value="1"/>
</dbReference>
<dbReference type="Gene3D" id="2.60.120.260">
    <property type="entry name" value="Galactose-binding domain-like"/>
    <property type="match status" value="1"/>
</dbReference>
<keyword evidence="4" id="KW-0378">Hydrolase</keyword>